<dbReference type="EMBL" id="CAJVPW010076443">
    <property type="protein sequence ID" value="CAG8797961.1"/>
    <property type="molecule type" value="Genomic_DNA"/>
</dbReference>
<organism evidence="1 2">
    <name type="scientific">Cetraspora pellucida</name>
    <dbReference type="NCBI Taxonomy" id="1433469"/>
    <lineage>
        <taxon>Eukaryota</taxon>
        <taxon>Fungi</taxon>
        <taxon>Fungi incertae sedis</taxon>
        <taxon>Mucoromycota</taxon>
        <taxon>Glomeromycotina</taxon>
        <taxon>Glomeromycetes</taxon>
        <taxon>Diversisporales</taxon>
        <taxon>Gigasporaceae</taxon>
        <taxon>Cetraspora</taxon>
    </lineage>
</organism>
<comment type="caution">
    <text evidence="1">The sequence shown here is derived from an EMBL/GenBank/DDBJ whole genome shotgun (WGS) entry which is preliminary data.</text>
</comment>
<evidence type="ECO:0000313" key="2">
    <source>
        <dbReference type="Proteomes" id="UP000789366"/>
    </source>
</evidence>
<sequence length="77" mass="8953">KYNKAITYLCYKLLDHALLLFAEKHQLNGESIAVNSLLEFRQHSEETRSVKAKIEAEDTDSILFFSQTIETIMDILY</sequence>
<evidence type="ECO:0000313" key="1">
    <source>
        <dbReference type="EMBL" id="CAG8797961.1"/>
    </source>
</evidence>
<dbReference type="Proteomes" id="UP000789366">
    <property type="component" value="Unassembled WGS sequence"/>
</dbReference>
<gene>
    <name evidence="1" type="ORF">SPELUC_LOCUS17797</name>
</gene>
<feature type="non-terminal residue" evidence="1">
    <location>
        <position position="1"/>
    </location>
</feature>
<accession>A0ACA9RKZ4</accession>
<protein>
    <submittedName>
        <fullName evidence="1">16814_t:CDS:1</fullName>
    </submittedName>
</protein>
<reference evidence="1" key="1">
    <citation type="submission" date="2021-06" db="EMBL/GenBank/DDBJ databases">
        <authorList>
            <person name="Kallberg Y."/>
            <person name="Tangrot J."/>
            <person name="Rosling A."/>
        </authorList>
    </citation>
    <scope>NUCLEOTIDE SEQUENCE</scope>
    <source>
        <strain evidence="1">28 12/20/2015</strain>
    </source>
</reference>
<feature type="non-terminal residue" evidence="1">
    <location>
        <position position="77"/>
    </location>
</feature>
<keyword evidence="2" id="KW-1185">Reference proteome</keyword>
<proteinExistence type="predicted"/>
<name>A0ACA9RKZ4_9GLOM</name>